<comment type="caution">
    <text evidence="6">The sequence shown here is derived from an EMBL/GenBank/DDBJ whole genome shotgun (WGS) entry which is preliminary data.</text>
</comment>
<reference evidence="6 7" key="1">
    <citation type="submission" date="2017-09" db="EMBL/GenBank/DDBJ databases">
        <title>Genomics of the genus Arcobacter.</title>
        <authorList>
            <person name="Perez-Cataluna A."/>
            <person name="Figueras M.J."/>
            <person name="Salas-Masso N."/>
        </authorList>
    </citation>
    <scope>NUCLEOTIDE SEQUENCE [LARGE SCALE GENOMIC DNA]</scope>
    <source>
        <strain evidence="6 7">F156-34</strain>
    </source>
</reference>
<name>A0A4Q1AX44_9BACT</name>
<feature type="transmembrane region" description="Helical" evidence="4">
    <location>
        <begin position="80"/>
        <end position="97"/>
    </location>
</feature>
<dbReference type="EMBL" id="NXIE01000004">
    <property type="protein sequence ID" value="RXK12131.1"/>
    <property type="molecule type" value="Genomic_DNA"/>
</dbReference>
<dbReference type="Proteomes" id="UP000289718">
    <property type="component" value="Unassembled WGS sequence"/>
</dbReference>
<feature type="transmembrane region" description="Helical" evidence="4">
    <location>
        <begin position="169"/>
        <end position="187"/>
    </location>
</feature>
<dbReference type="PANTHER" id="PTHR23537:SF1">
    <property type="entry name" value="SUGAR TRANSPORTER"/>
    <property type="match status" value="1"/>
</dbReference>
<dbReference type="InterPro" id="IPR036259">
    <property type="entry name" value="MFS_trans_sf"/>
</dbReference>
<feature type="transmembrane region" description="Helical" evidence="4">
    <location>
        <begin position="208"/>
        <end position="229"/>
    </location>
</feature>
<accession>A0A4Q1AX44</accession>
<evidence type="ECO:0000256" key="2">
    <source>
        <dbReference type="ARBA" id="ARBA00022989"/>
    </source>
</evidence>
<keyword evidence="7" id="KW-1185">Reference proteome</keyword>
<feature type="transmembrane region" description="Helical" evidence="4">
    <location>
        <begin position="140"/>
        <end position="163"/>
    </location>
</feature>
<dbReference type="OrthoDB" id="9797953at2"/>
<feature type="domain" description="Major facilitator superfamily (MFS) profile" evidence="5">
    <location>
        <begin position="13"/>
        <end position="390"/>
    </location>
</feature>
<dbReference type="AlphaFoldDB" id="A0A4Q1AX44"/>
<dbReference type="InterPro" id="IPR020846">
    <property type="entry name" value="MFS_dom"/>
</dbReference>
<proteinExistence type="predicted"/>
<feature type="transmembrane region" description="Helical" evidence="4">
    <location>
        <begin position="333"/>
        <end position="355"/>
    </location>
</feature>
<gene>
    <name evidence="6" type="ORF">CP965_10145</name>
</gene>
<sequence>MKINLLDRNSNPAIILAGILALIVGVGVARFVFTSLLPSMLDDFLTITFAGVLASLNFAGYLGGSIFASFIKDINTKVKYFRFGMFLCIVTTLVLGISSNETLWTISRIVAGFGAAMALVVGSAIVMTKLKMDNKTKAMGIHFSGIGFSVFVTDIIVRIVFAYEATWRDAWIVLTIFGFIASIYSMYILSFDKELKQNVVKHKFDRSLFSPFVVLLIIAYFTEGVGFVVQGTFLPDIINSLEGLDGYGSFTWTLVGLAGIPSCIIWMTLANKFGSVNIIIIAMLVQIVGILISALTTNVYLNLFSGVLYGGTFVGLVALFMNLGGKLAGKNPVVLMGAFTTAYGIGQVGAPLYSVKLIELYNSYSEALYVTALIVFIGVLLLMFSKTIMTEEQRNL</sequence>
<dbReference type="GO" id="GO:0005886">
    <property type="term" value="C:plasma membrane"/>
    <property type="evidence" value="ECO:0007669"/>
    <property type="project" value="TreeGrafter"/>
</dbReference>
<dbReference type="PANTHER" id="PTHR23537">
    <property type="match status" value="1"/>
</dbReference>
<keyword evidence="2 4" id="KW-1133">Transmembrane helix</keyword>
<feature type="transmembrane region" description="Helical" evidence="4">
    <location>
        <begin position="367"/>
        <end position="384"/>
    </location>
</feature>
<dbReference type="GO" id="GO:0022857">
    <property type="term" value="F:transmembrane transporter activity"/>
    <property type="evidence" value="ECO:0007669"/>
    <property type="project" value="InterPro"/>
</dbReference>
<feature type="transmembrane region" description="Helical" evidence="4">
    <location>
        <begin position="249"/>
        <end position="269"/>
    </location>
</feature>
<dbReference type="RefSeq" id="WP_129061996.1">
    <property type="nucleotide sequence ID" value="NZ_NXIE01000004.1"/>
</dbReference>
<feature type="transmembrane region" description="Helical" evidence="4">
    <location>
        <begin position="45"/>
        <end position="68"/>
    </location>
</feature>
<feature type="transmembrane region" description="Helical" evidence="4">
    <location>
        <begin position="109"/>
        <end position="128"/>
    </location>
</feature>
<dbReference type="PROSITE" id="PS50850">
    <property type="entry name" value="MFS"/>
    <property type="match status" value="1"/>
</dbReference>
<protein>
    <submittedName>
        <fullName evidence="6">MFS transporter</fullName>
    </submittedName>
</protein>
<feature type="transmembrane region" description="Helical" evidence="4">
    <location>
        <begin position="276"/>
        <end position="295"/>
    </location>
</feature>
<evidence type="ECO:0000256" key="4">
    <source>
        <dbReference type="SAM" id="Phobius"/>
    </source>
</evidence>
<feature type="transmembrane region" description="Helical" evidence="4">
    <location>
        <begin position="301"/>
        <end position="321"/>
    </location>
</feature>
<evidence type="ECO:0000256" key="1">
    <source>
        <dbReference type="ARBA" id="ARBA00022692"/>
    </source>
</evidence>
<dbReference type="SUPFAM" id="SSF103473">
    <property type="entry name" value="MFS general substrate transporter"/>
    <property type="match status" value="1"/>
</dbReference>
<keyword evidence="3 4" id="KW-0472">Membrane</keyword>
<dbReference type="Pfam" id="PF06779">
    <property type="entry name" value="MFS_4"/>
    <property type="match status" value="1"/>
</dbReference>
<evidence type="ECO:0000313" key="6">
    <source>
        <dbReference type="EMBL" id="RXK12131.1"/>
    </source>
</evidence>
<dbReference type="Gene3D" id="1.20.1250.20">
    <property type="entry name" value="MFS general substrate transporter like domains"/>
    <property type="match status" value="2"/>
</dbReference>
<evidence type="ECO:0000313" key="7">
    <source>
        <dbReference type="Proteomes" id="UP000289718"/>
    </source>
</evidence>
<evidence type="ECO:0000256" key="3">
    <source>
        <dbReference type="ARBA" id="ARBA00023136"/>
    </source>
</evidence>
<feature type="transmembrane region" description="Helical" evidence="4">
    <location>
        <begin position="12"/>
        <end position="33"/>
    </location>
</feature>
<dbReference type="InterPro" id="IPR010645">
    <property type="entry name" value="MFS_4"/>
</dbReference>
<organism evidence="6 7">
    <name type="scientific">Halarcobacter mediterraneus</name>
    <dbReference type="NCBI Taxonomy" id="2023153"/>
    <lineage>
        <taxon>Bacteria</taxon>
        <taxon>Pseudomonadati</taxon>
        <taxon>Campylobacterota</taxon>
        <taxon>Epsilonproteobacteria</taxon>
        <taxon>Campylobacterales</taxon>
        <taxon>Arcobacteraceae</taxon>
        <taxon>Halarcobacter</taxon>
    </lineage>
</organism>
<evidence type="ECO:0000259" key="5">
    <source>
        <dbReference type="PROSITE" id="PS50850"/>
    </source>
</evidence>
<keyword evidence="1 4" id="KW-0812">Transmembrane</keyword>